<dbReference type="InterPro" id="IPR037160">
    <property type="entry name" value="DNA_Pol_thumb_sf"/>
</dbReference>
<keyword evidence="2" id="KW-0808">Transferase</keyword>
<evidence type="ECO:0000313" key="6">
    <source>
        <dbReference type="EMBL" id="KIM89419.1"/>
    </source>
</evidence>
<feature type="compositionally biased region" description="Polar residues" evidence="4">
    <location>
        <begin position="135"/>
        <end position="160"/>
    </location>
</feature>
<reference evidence="6 7" key="1">
    <citation type="submission" date="2014-04" db="EMBL/GenBank/DDBJ databases">
        <authorList>
            <consortium name="DOE Joint Genome Institute"/>
            <person name="Kuo A."/>
            <person name="Tarkka M."/>
            <person name="Buscot F."/>
            <person name="Kohler A."/>
            <person name="Nagy L.G."/>
            <person name="Floudas D."/>
            <person name="Copeland A."/>
            <person name="Barry K.W."/>
            <person name="Cichocki N."/>
            <person name="Veneault-Fourrey C."/>
            <person name="LaButti K."/>
            <person name="Lindquist E.A."/>
            <person name="Lipzen A."/>
            <person name="Lundell T."/>
            <person name="Morin E."/>
            <person name="Murat C."/>
            <person name="Sun H."/>
            <person name="Tunlid A."/>
            <person name="Henrissat B."/>
            <person name="Grigoriev I.V."/>
            <person name="Hibbett D.S."/>
            <person name="Martin F."/>
            <person name="Nordberg H.P."/>
            <person name="Cantor M.N."/>
            <person name="Hua S.X."/>
        </authorList>
    </citation>
    <scope>NUCLEOTIDE SEQUENCE [LARGE SCALE GENOMIC DNA]</scope>
    <source>
        <strain evidence="6 7">F 1598</strain>
    </source>
</reference>
<dbReference type="SMART" id="SM00483">
    <property type="entry name" value="POLXc"/>
    <property type="match status" value="1"/>
</dbReference>
<dbReference type="GO" id="GO:0005634">
    <property type="term" value="C:nucleus"/>
    <property type="evidence" value="ECO:0007669"/>
    <property type="project" value="TreeGrafter"/>
</dbReference>
<dbReference type="InterPro" id="IPR043519">
    <property type="entry name" value="NT_sf"/>
</dbReference>
<dbReference type="GO" id="GO:0006284">
    <property type="term" value="P:base-excision repair"/>
    <property type="evidence" value="ECO:0007669"/>
    <property type="project" value="TreeGrafter"/>
</dbReference>
<organism evidence="6 7">
    <name type="scientific">Piloderma croceum (strain F 1598)</name>
    <dbReference type="NCBI Taxonomy" id="765440"/>
    <lineage>
        <taxon>Eukaryota</taxon>
        <taxon>Fungi</taxon>
        <taxon>Dikarya</taxon>
        <taxon>Basidiomycota</taxon>
        <taxon>Agaricomycotina</taxon>
        <taxon>Agaricomycetes</taxon>
        <taxon>Agaricomycetidae</taxon>
        <taxon>Atheliales</taxon>
        <taxon>Atheliaceae</taxon>
        <taxon>Piloderma</taxon>
    </lineage>
</organism>
<dbReference type="InParanoid" id="A0A0C3GCH8"/>
<dbReference type="EMBL" id="KN832975">
    <property type="protein sequence ID" value="KIM89419.1"/>
    <property type="molecule type" value="Genomic_DNA"/>
</dbReference>
<dbReference type="PROSITE" id="PS00522">
    <property type="entry name" value="DNA_POLYMERASE_X"/>
    <property type="match status" value="1"/>
</dbReference>
<feature type="domain" description="DNA-directed DNA polymerase X" evidence="5">
    <location>
        <begin position="3"/>
        <end position="324"/>
    </location>
</feature>
<dbReference type="Proteomes" id="UP000054166">
    <property type="component" value="Unassembled WGS sequence"/>
</dbReference>
<gene>
    <name evidence="6" type="ORF">PILCRDRAFT_813349</name>
</gene>
<dbReference type="AlphaFoldDB" id="A0A0C3GCH8"/>
<evidence type="ECO:0000313" key="7">
    <source>
        <dbReference type="Proteomes" id="UP000054166"/>
    </source>
</evidence>
<proteinExistence type="inferred from homology"/>
<dbReference type="Gene3D" id="1.10.150.20">
    <property type="entry name" value="5' to 3' exonuclease, C-terminal subdomain"/>
    <property type="match status" value="1"/>
</dbReference>
<dbReference type="InterPro" id="IPR022312">
    <property type="entry name" value="DNA_pol_X"/>
</dbReference>
<dbReference type="InterPro" id="IPR018944">
    <property type="entry name" value="DNA_pol_lambd_fingers_domain"/>
</dbReference>
<comment type="similarity">
    <text evidence="1">Belongs to the DNA polymerase type-X family.</text>
</comment>
<protein>
    <recommendedName>
        <fullName evidence="5">DNA-directed DNA polymerase X domain-containing protein</fullName>
    </recommendedName>
</protein>
<evidence type="ECO:0000256" key="1">
    <source>
        <dbReference type="ARBA" id="ARBA00008323"/>
    </source>
</evidence>
<dbReference type="Pfam" id="PF14791">
    <property type="entry name" value="DNA_pol_B_thumb"/>
    <property type="match status" value="1"/>
</dbReference>
<dbReference type="PRINTS" id="PR00869">
    <property type="entry name" value="DNAPOLX"/>
</dbReference>
<feature type="region of interest" description="Disordered" evidence="4">
    <location>
        <begin position="135"/>
        <end position="167"/>
    </location>
</feature>
<dbReference type="GO" id="GO:0003887">
    <property type="term" value="F:DNA-directed DNA polymerase activity"/>
    <property type="evidence" value="ECO:0007669"/>
    <property type="project" value="InterPro"/>
</dbReference>
<dbReference type="GO" id="GO:0003677">
    <property type="term" value="F:DNA binding"/>
    <property type="evidence" value="ECO:0007669"/>
    <property type="project" value="InterPro"/>
</dbReference>
<keyword evidence="7" id="KW-1185">Reference proteome</keyword>
<dbReference type="InterPro" id="IPR019843">
    <property type="entry name" value="DNA_pol-X_BS"/>
</dbReference>
<dbReference type="Pfam" id="PF14792">
    <property type="entry name" value="DNA_pol_B_palm"/>
    <property type="match status" value="1"/>
</dbReference>
<dbReference type="Pfam" id="PF10391">
    <property type="entry name" value="DNA_pol_lambd_f"/>
    <property type="match status" value="1"/>
</dbReference>
<dbReference type="Gene3D" id="3.30.210.10">
    <property type="entry name" value="DNA polymerase, thumb domain"/>
    <property type="match status" value="1"/>
</dbReference>
<dbReference type="GO" id="GO:0006303">
    <property type="term" value="P:double-strand break repair via nonhomologous end joining"/>
    <property type="evidence" value="ECO:0007669"/>
    <property type="project" value="TreeGrafter"/>
</dbReference>
<dbReference type="PANTHER" id="PTHR11276">
    <property type="entry name" value="DNA POLYMERASE TYPE-X FAMILY MEMBER"/>
    <property type="match status" value="1"/>
</dbReference>
<reference evidence="7" key="2">
    <citation type="submission" date="2015-01" db="EMBL/GenBank/DDBJ databases">
        <title>Evolutionary Origins and Diversification of the Mycorrhizal Mutualists.</title>
        <authorList>
            <consortium name="DOE Joint Genome Institute"/>
            <consortium name="Mycorrhizal Genomics Consortium"/>
            <person name="Kohler A."/>
            <person name="Kuo A."/>
            <person name="Nagy L.G."/>
            <person name="Floudas D."/>
            <person name="Copeland A."/>
            <person name="Barry K.W."/>
            <person name="Cichocki N."/>
            <person name="Veneault-Fourrey C."/>
            <person name="LaButti K."/>
            <person name="Lindquist E.A."/>
            <person name="Lipzen A."/>
            <person name="Lundell T."/>
            <person name="Morin E."/>
            <person name="Murat C."/>
            <person name="Riley R."/>
            <person name="Ohm R."/>
            <person name="Sun H."/>
            <person name="Tunlid A."/>
            <person name="Henrissat B."/>
            <person name="Grigoriev I.V."/>
            <person name="Hibbett D.S."/>
            <person name="Martin F."/>
        </authorList>
    </citation>
    <scope>NUCLEOTIDE SEQUENCE [LARGE SCALE GENOMIC DNA]</scope>
    <source>
        <strain evidence="7">F 1598</strain>
    </source>
</reference>
<dbReference type="Gene3D" id="3.30.460.10">
    <property type="entry name" value="Beta Polymerase, domain 2"/>
    <property type="match status" value="1"/>
</dbReference>
<evidence type="ECO:0000256" key="3">
    <source>
        <dbReference type="ARBA" id="ARBA00022695"/>
    </source>
</evidence>
<dbReference type="InterPro" id="IPR028207">
    <property type="entry name" value="DNA_pol_B_palm_palm"/>
</dbReference>
<dbReference type="PANTHER" id="PTHR11276:SF42">
    <property type="entry name" value="DNA POLYMERASE BETA"/>
    <property type="match status" value="1"/>
</dbReference>
<evidence type="ECO:0000256" key="2">
    <source>
        <dbReference type="ARBA" id="ARBA00022679"/>
    </source>
</evidence>
<sequence>MSPLPKVEPARTSKQKLEDDKRRHALDTLQLVTGVGAVKARNLVTAGCTSIADMRKPEYYSTLTEAQKIGLRFVGQIPEPVTREQAETVLDFIRENISSKFEVHLGGSYRRGAPVSGDMDVILFHPTHVHVPTPNISHSSAFSNRKITGTSPLSSKSGSRMTKAEREASPLIKDVVQPLTQGGLIAATLSTGARKWQGVVRLPEKDKDGQWELMSERVKLVEADKGFFRRMDLNLVPWKSRGAAMLALTGDIEFNKDIRLKAGQLGMHLNEFGLWRWQSNEPEEPEANAEEAQQEGSWELMEADTEEDILAELGVDWIEPTKRNFAYVVGKPTKKKATTVKGKSKER</sequence>
<dbReference type="InterPro" id="IPR002054">
    <property type="entry name" value="DNA-dir_DNA_pol_X"/>
</dbReference>
<dbReference type="SUPFAM" id="SSF81301">
    <property type="entry name" value="Nucleotidyltransferase"/>
    <property type="match status" value="1"/>
</dbReference>
<dbReference type="SUPFAM" id="SSF81585">
    <property type="entry name" value="PsbU/PolX domain-like"/>
    <property type="match status" value="1"/>
</dbReference>
<name>A0A0C3GCH8_PILCF</name>
<dbReference type="STRING" id="765440.A0A0C3GCH8"/>
<dbReference type="HOGENOM" id="CLU_043700_0_0_1"/>
<accession>A0A0C3GCH8</accession>
<dbReference type="InterPro" id="IPR029398">
    <property type="entry name" value="PolB_thumb"/>
</dbReference>
<evidence type="ECO:0000259" key="5">
    <source>
        <dbReference type="SMART" id="SM00483"/>
    </source>
</evidence>
<dbReference type="OrthoDB" id="205514at2759"/>
<keyword evidence="3" id="KW-0548">Nucleotidyltransferase</keyword>
<evidence type="ECO:0000256" key="4">
    <source>
        <dbReference type="SAM" id="MobiDB-lite"/>
    </source>
</evidence>